<sequence length="287" mass="33259">MNILPKKRWHVRTKDNIARVLRDEKKAAEEEEKALRRKTLAEQEARLNHLRAKRGDHVIQFQSPEDASSTQKPTEHVNLFQLEEQGLKTSDATNAEHEKEKKTETEEFEKKIGLLTYLGGSIVESKGTVPWYMERGGSTQSLSKESSKTDREERDRLRIQKQDPLSSMSKYVDDLKRKREDENKSSSTNTKKSTPSVSLSSSSSSSSSRIEQLRAERLKRESQERTKTAAYLSRTFTGTDPISTITEQTPIETDDRKRRYNSQFNPDFAKQNTQYATTHDMNWRQHY</sequence>
<dbReference type="InterPro" id="IPR039875">
    <property type="entry name" value="LENG1-like"/>
</dbReference>
<evidence type="ECO:0000313" key="6">
    <source>
        <dbReference type="Proteomes" id="UP000663882"/>
    </source>
</evidence>
<feature type="compositionally biased region" description="Basic and acidic residues" evidence="2">
    <location>
        <begin position="171"/>
        <end position="184"/>
    </location>
</feature>
<feature type="region of interest" description="Disordered" evidence="2">
    <location>
        <begin position="87"/>
        <end position="106"/>
    </location>
</feature>
<gene>
    <name evidence="5" type="ORF">OTI717_LOCUS32904</name>
    <name evidence="4" type="ORF">RFH988_LOCUS27178</name>
</gene>
<dbReference type="Proteomes" id="UP000663823">
    <property type="component" value="Unassembled WGS sequence"/>
</dbReference>
<dbReference type="SMART" id="SM01083">
    <property type="entry name" value="Cir_N"/>
    <property type="match status" value="1"/>
</dbReference>
<comment type="caution">
    <text evidence="4">The sequence shown here is derived from an EMBL/GenBank/DDBJ whole genome shotgun (WGS) entry which is preliminary data.</text>
</comment>
<feature type="compositionally biased region" description="Low complexity" evidence="2">
    <location>
        <begin position="185"/>
        <end position="208"/>
    </location>
</feature>
<evidence type="ECO:0000256" key="2">
    <source>
        <dbReference type="SAM" id="MobiDB-lite"/>
    </source>
</evidence>
<feature type="domain" description="CBF1-interacting co-repressor CIR N-terminal" evidence="3">
    <location>
        <begin position="8"/>
        <end position="44"/>
    </location>
</feature>
<accession>A0A815A307</accession>
<name>A0A815A307_9BILA</name>
<feature type="region of interest" description="Disordered" evidence="2">
    <location>
        <begin position="132"/>
        <end position="227"/>
    </location>
</feature>
<proteinExistence type="predicted"/>
<feature type="coiled-coil region" evidence="1">
    <location>
        <begin position="11"/>
        <end position="41"/>
    </location>
</feature>
<dbReference type="OrthoDB" id="2159131at2759"/>
<dbReference type="InterPro" id="IPR019339">
    <property type="entry name" value="CIR_N_dom"/>
</dbReference>
<dbReference type="PANTHER" id="PTHR22093">
    <property type="entry name" value="LEUKOCYTE RECEPTOR CLUSTER LRC MEMBER 1"/>
    <property type="match status" value="1"/>
</dbReference>
<organism evidence="4 6">
    <name type="scientific">Rotaria sordida</name>
    <dbReference type="NCBI Taxonomy" id="392033"/>
    <lineage>
        <taxon>Eukaryota</taxon>
        <taxon>Metazoa</taxon>
        <taxon>Spiralia</taxon>
        <taxon>Gnathifera</taxon>
        <taxon>Rotifera</taxon>
        <taxon>Eurotatoria</taxon>
        <taxon>Bdelloidea</taxon>
        <taxon>Philodinida</taxon>
        <taxon>Philodinidae</taxon>
        <taxon>Rotaria</taxon>
    </lineage>
</organism>
<reference evidence="4" key="1">
    <citation type="submission" date="2021-02" db="EMBL/GenBank/DDBJ databases">
        <authorList>
            <person name="Nowell W R."/>
        </authorList>
    </citation>
    <scope>NUCLEOTIDE SEQUENCE</scope>
</reference>
<dbReference type="Pfam" id="PF10197">
    <property type="entry name" value="Cir_N"/>
    <property type="match status" value="1"/>
</dbReference>
<keyword evidence="1" id="KW-0175">Coiled coil</keyword>
<dbReference type="Proteomes" id="UP000663882">
    <property type="component" value="Unassembled WGS sequence"/>
</dbReference>
<feature type="compositionally biased region" description="Basic and acidic residues" evidence="2">
    <location>
        <begin position="94"/>
        <end position="106"/>
    </location>
</feature>
<evidence type="ECO:0000256" key="1">
    <source>
        <dbReference type="SAM" id="Coils"/>
    </source>
</evidence>
<evidence type="ECO:0000313" key="5">
    <source>
        <dbReference type="EMBL" id="CAF4075444.1"/>
    </source>
</evidence>
<dbReference type="EMBL" id="CAJOAX010010461">
    <property type="protein sequence ID" value="CAF4075444.1"/>
    <property type="molecule type" value="Genomic_DNA"/>
</dbReference>
<evidence type="ECO:0000259" key="3">
    <source>
        <dbReference type="SMART" id="SM01083"/>
    </source>
</evidence>
<protein>
    <recommendedName>
        <fullName evidence="3">CBF1-interacting co-repressor CIR N-terminal domain-containing protein</fullName>
    </recommendedName>
</protein>
<dbReference type="EMBL" id="CAJNOO010002262">
    <property type="protein sequence ID" value="CAF1251150.1"/>
    <property type="molecule type" value="Genomic_DNA"/>
</dbReference>
<evidence type="ECO:0000313" key="4">
    <source>
        <dbReference type="EMBL" id="CAF1251150.1"/>
    </source>
</evidence>
<feature type="compositionally biased region" description="Basic and acidic residues" evidence="2">
    <location>
        <begin position="145"/>
        <end position="161"/>
    </location>
</feature>
<feature type="compositionally biased region" description="Basic and acidic residues" evidence="2">
    <location>
        <begin position="211"/>
        <end position="227"/>
    </location>
</feature>
<dbReference type="AlphaFoldDB" id="A0A815A307"/>
<dbReference type="PANTHER" id="PTHR22093:SF0">
    <property type="entry name" value="LEUKOCYTE RECEPTOR CLUSTER MEMBER 1"/>
    <property type="match status" value="1"/>
</dbReference>